<feature type="transmembrane region" description="Helical" evidence="6">
    <location>
        <begin position="188"/>
        <end position="209"/>
    </location>
</feature>
<dbReference type="InterPro" id="IPR000412">
    <property type="entry name" value="ABC_2_transport"/>
</dbReference>
<name>A0ABU3PWA0_9ACTN</name>
<dbReference type="PANTHER" id="PTHR43229:SF3">
    <property type="entry name" value="ABC-TYPE MULTIDRUG TRANSPORT SYSTEM, PERMEASE COMPONENT"/>
    <property type="match status" value="1"/>
</dbReference>
<dbReference type="PROSITE" id="PS51012">
    <property type="entry name" value="ABC_TM2"/>
    <property type="match status" value="1"/>
</dbReference>
<comment type="similarity">
    <text evidence="6">Belongs to the ABC-2 integral membrane protein family.</text>
</comment>
<feature type="transmembrane region" description="Helical" evidence="6">
    <location>
        <begin position="80"/>
        <end position="103"/>
    </location>
</feature>
<dbReference type="EMBL" id="JAVYII010000004">
    <property type="protein sequence ID" value="MDT9593515.1"/>
    <property type="molecule type" value="Genomic_DNA"/>
</dbReference>
<feature type="transmembrane region" description="Helical" evidence="6">
    <location>
        <begin position="247"/>
        <end position="266"/>
    </location>
</feature>
<dbReference type="InterPro" id="IPR013525">
    <property type="entry name" value="ABC2_TM"/>
</dbReference>
<evidence type="ECO:0000256" key="2">
    <source>
        <dbReference type="ARBA" id="ARBA00022692"/>
    </source>
</evidence>
<keyword evidence="4 6" id="KW-0472">Membrane</keyword>
<keyword evidence="9" id="KW-1185">Reference proteome</keyword>
<feature type="transmembrane region" description="Helical" evidence="6">
    <location>
        <begin position="47"/>
        <end position="68"/>
    </location>
</feature>
<dbReference type="Pfam" id="PF01061">
    <property type="entry name" value="ABC2_membrane"/>
    <property type="match status" value="1"/>
</dbReference>
<comment type="caution">
    <text evidence="8">The sequence shown here is derived from an EMBL/GenBank/DDBJ whole genome shotgun (WGS) entry which is preliminary data.</text>
</comment>
<evidence type="ECO:0000256" key="5">
    <source>
        <dbReference type="ARBA" id="ARBA00023251"/>
    </source>
</evidence>
<evidence type="ECO:0000313" key="8">
    <source>
        <dbReference type="EMBL" id="MDT9593515.1"/>
    </source>
</evidence>
<feature type="domain" description="ABC transmembrane type-2" evidence="7">
    <location>
        <begin position="47"/>
        <end position="272"/>
    </location>
</feature>
<keyword evidence="5" id="KW-0046">Antibiotic resistance</keyword>
<protein>
    <recommendedName>
        <fullName evidence="6">Transport permease protein</fullName>
    </recommendedName>
</protein>
<dbReference type="PRINTS" id="PR00164">
    <property type="entry name" value="ABC2TRNSPORT"/>
</dbReference>
<sequence length="273" mass="28883">MTTTTVPVHREAAAGRERKAYTRPTGFLADVATVFVREIRPLSRDPFQVVFSMIQPLFFLALFAPLLPDVGYAGGSALQWFVPGIVAMSCLMGASMVGSNLLLEMQTGSHERLLVAPVRRSALLLGRALKEIVPMLAQSAIIVAVVTPFGFDLHLGGVLVGVAIMAVFAVGMASLSYVLAMAAAGRDWMFWAVQQTFLFPVLLLAGMLLPVDDGPAWLRTLSALNPLTYVVDAERALFAGQWDASTVLAGAGAAAGVAVVGLVAGIRAMRRAG</sequence>
<evidence type="ECO:0000313" key="9">
    <source>
        <dbReference type="Proteomes" id="UP001268542"/>
    </source>
</evidence>
<keyword evidence="2 6" id="KW-0812">Transmembrane</keyword>
<dbReference type="PIRSF" id="PIRSF006648">
    <property type="entry name" value="DrrB"/>
    <property type="match status" value="1"/>
</dbReference>
<keyword evidence="6" id="KW-0813">Transport</keyword>
<dbReference type="InterPro" id="IPR051784">
    <property type="entry name" value="Nod_factor_ABC_transporter"/>
</dbReference>
<dbReference type="RefSeq" id="WP_315733010.1">
    <property type="nucleotide sequence ID" value="NZ_JAVYII010000004.1"/>
</dbReference>
<evidence type="ECO:0000256" key="3">
    <source>
        <dbReference type="ARBA" id="ARBA00022989"/>
    </source>
</evidence>
<feature type="transmembrane region" description="Helical" evidence="6">
    <location>
        <begin position="132"/>
        <end position="151"/>
    </location>
</feature>
<evidence type="ECO:0000256" key="1">
    <source>
        <dbReference type="ARBA" id="ARBA00004141"/>
    </source>
</evidence>
<dbReference type="InterPro" id="IPR047817">
    <property type="entry name" value="ABC2_TM_bact-type"/>
</dbReference>
<feature type="transmembrane region" description="Helical" evidence="6">
    <location>
        <begin position="157"/>
        <end position="181"/>
    </location>
</feature>
<evidence type="ECO:0000256" key="4">
    <source>
        <dbReference type="ARBA" id="ARBA00023136"/>
    </source>
</evidence>
<proteinExistence type="inferred from homology"/>
<comment type="subcellular location">
    <subcellularLocation>
        <location evidence="6">Cell membrane</location>
        <topology evidence="6">Multi-pass membrane protein</topology>
    </subcellularLocation>
    <subcellularLocation>
        <location evidence="1">Membrane</location>
        <topology evidence="1">Multi-pass membrane protein</topology>
    </subcellularLocation>
</comment>
<evidence type="ECO:0000259" key="7">
    <source>
        <dbReference type="PROSITE" id="PS51012"/>
    </source>
</evidence>
<keyword evidence="6" id="KW-1003">Cell membrane</keyword>
<gene>
    <name evidence="8" type="ORF">RDV89_10590</name>
</gene>
<evidence type="ECO:0000256" key="6">
    <source>
        <dbReference type="RuleBase" id="RU361157"/>
    </source>
</evidence>
<reference evidence="8 9" key="1">
    <citation type="submission" date="2023-08" db="EMBL/GenBank/DDBJ databases">
        <title>Nocardioides seae sp. nov., a bacterium isolated from a soil.</title>
        <authorList>
            <person name="Wang X."/>
        </authorList>
    </citation>
    <scope>NUCLEOTIDE SEQUENCE [LARGE SCALE GENOMIC DNA]</scope>
    <source>
        <strain evidence="8 9">YZH12</strain>
    </source>
</reference>
<dbReference type="Proteomes" id="UP001268542">
    <property type="component" value="Unassembled WGS sequence"/>
</dbReference>
<keyword evidence="3 6" id="KW-1133">Transmembrane helix</keyword>
<accession>A0ABU3PWA0</accession>
<organism evidence="8 9">
    <name type="scientific">Nocardioides imazamoxiresistens</name>
    <dbReference type="NCBI Taxonomy" id="3231893"/>
    <lineage>
        <taxon>Bacteria</taxon>
        <taxon>Bacillati</taxon>
        <taxon>Actinomycetota</taxon>
        <taxon>Actinomycetes</taxon>
        <taxon>Propionibacteriales</taxon>
        <taxon>Nocardioidaceae</taxon>
        <taxon>Nocardioides</taxon>
    </lineage>
</organism>
<dbReference type="PANTHER" id="PTHR43229">
    <property type="entry name" value="NODULATION PROTEIN J"/>
    <property type="match status" value="1"/>
</dbReference>